<keyword evidence="3" id="KW-0804">Transcription</keyword>
<dbReference type="InterPro" id="IPR011711">
    <property type="entry name" value="GntR_C"/>
</dbReference>
<dbReference type="Proteomes" id="UP000254374">
    <property type="component" value="Unassembled WGS sequence"/>
</dbReference>
<dbReference type="PROSITE" id="PS50949">
    <property type="entry name" value="HTH_GNTR"/>
    <property type="match status" value="1"/>
</dbReference>
<dbReference type="InterPro" id="IPR036390">
    <property type="entry name" value="WH_DNA-bd_sf"/>
</dbReference>
<keyword evidence="1" id="KW-0805">Transcription regulation</keyword>
<dbReference type="OrthoDB" id="9799812at2"/>
<sequence>MSQIKVKQSKTSTVLEKLRLDLVSGYFEPGQKLQMEQLKERYEVGYSPLREALSRLVSHGLVSFEDLCGFAVPSLSLAELYDLYAVRIQIETRALELSIQYGDQYWEADIIACWHRYAKYLTSSSNKPLDPVEWDALQKEFTHALIKACQSPWLLKIQDMLYDHSSRYRFLCLGRHHNDGHVLTEFKQENEELVAAVLARDTKKAIQISQIGWDNSIQIMADSLKDKNAWE</sequence>
<dbReference type="AlphaFoldDB" id="A0A377GN30"/>
<evidence type="ECO:0000256" key="3">
    <source>
        <dbReference type="ARBA" id="ARBA00023163"/>
    </source>
</evidence>
<evidence type="ECO:0000259" key="4">
    <source>
        <dbReference type="PROSITE" id="PS50949"/>
    </source>
</evidence>
<dbReference type="Gene3D" id="1.20.120.530">
    <property type="entry name" value="GntR ligand-binding domain-like"/>
    <property type="match status" value="1"/>
</dbReference>
<keyword evidence="2" id="KW-0238">DNA-binding</keyword>
<organism evidence="6 8">
    <name type="scientific">Fluoribacter gormanii</name>
    <dbReference type="NCBI Taxonomy" id="464"/>
    <lineage>
        <taxon>Bacteria</taxon>
        <taxon>Pseudomonadati</taxon>
        <taxon>Pseudomonadota</taxon>
        <taxon>Gammaproteobacteria</taxon>
        <taxon>Legionellales</taxon>
        <taxon>Legionellaceae</taxon>
        <taxon>Fluoribacter</taxon>
    </lineage>
</organism>
<dbReference type="SUPFAM" id="SSF48008">
    <property type="entry name" value="GntR ligand-binding domain-like"/>
    <property type="match status" value="1"/>
</dbReference>
<gene>
    <name evidence="6" type="primary">csiR</name>
    <name evidence="6" type="ORF">NCTC11401_02875</name>
    <name evidence="5" type="ORF">SAMN05421777_10551</name>
</gene>
<dbReference type="GO" id="GO:0003700">
    <property type="term" value="F:DNA-binding transcription factor activity"/>
    <property type="evidence" value="ECO:0007669"/>
    <property type="project" value="InterPro"/>
</dbReference>
<name>A0A377GN30_9GAMM</name>
<dbReference type="STRING" id="464.Lgor_0729"/>
<dbReference type="GO" id="GO:0003677">
    <property type="term" value="F:DNA binding"/>
    <property type="evidence" value="ECO:0007669"/>
    <property type="project" value="UniProtKB-KW"/>
</dbReference>
<evidence type="ECO:0000313" key="6">
    <source>
        <dbReference type="EMBL" id="STO26024.1"/>
    </source>
</evidence>
<dbReference type="PANTHER" id="PTHR43537">
    <property type="entry name" value="TRANSCRIPTIONAL REGULATOR, GNTR FAMILY"/>
    <property type="match status" value="1"/>
</dbReference>
<dbReference type="Proteomes" id="UP000186808">
    <property type="component" value="Unassembled WGS sequence"/>
</dbReference>
<dbReference type="RefSeq" id="WP_058467229.1">
    <property type="nucleotide sequence ID" value="NZ_CAAAIX010000011.1"/>
</dbReference>
<dbReference type="EMBL" id="FTNL01000005">
    <property type="protein sequence ID" value="SIQ98929.1"/>
    <property type="molecule type" value="Genomic_DNA"/>
</dbReference>
<dbReference type="Gene3D" id="1.10.10.10">
    <property type="entry name" value="Winged helix-like DNA-binding domain superfamily/Winged helix DNA-binding domain"/>
    <property type="match status" value="1"/>
</dbReference>
<reference evidence="5 7" key="1">
    <citation type="submission" date="2017-01" db="EMBL/GenBank/DDBJ databases">
        <authorList>
            <person name="Varghese N."/>
            <person name="Submissions S."/>
        </authorList>
    </citation>
    <scope>NUCLEOTIDE SEQUENCE [LARGE SCALE GENOMIC DNA]</scope>
    <source>
        <strain evidence="5 7">ATCC 33342</strain>
    </source>
</reference>
<evidence type="ECO:0000313" key="5">
    <source>
        <dbReference type="EMBL" id="SIQ98929.1"/>
    </source>
</evidence>
<dbReference type="InterPro" id="IPR008920">
    <property type="entry name" value="TF_FadR/GntR_C"/>
</dbReference>
<feature type="domain" description="HTH gntR-type" evidence="4">
    <location>
        <begin position="8"/>
        <end position="75"/>
    </location>
</feature>
<dbReference type="EMBL" id="UGGV01000001">
    <property type="protein sequence ID" value="STO26024.1"/>
    <property type="molecule type" value="Genomic_DNA"/>
</dbReference>
<dbReference type="SMART" id="SM00345">
    <property type="entry name" value="HTH_GNTR"/>
    <property type="match status" value="1"/>
</dbReference>
<accession>A0A377GN30</accession>
<evidence type="ECO:0000256" key="1">
    <source>
        <dbReference type="ARBA" id="ARBA00023015"/>
    </source>
</evidence>
<dbReference type="SUPFAM" id="SSF46785">
    <property type="entry name" value="Winged helix' DNA-binding domain"/>
    <property type="match status" value="1"/>
</dbReference>
<dbReference type="InterPro" id="IPR000524">
    <property type="entry name" value="Tscrpt_reg_HTH_GntR"/>
</dbReference>
<reference evidence="6 8" key="2">
    <citation type="submission" date="2018-06" db="EMBL/GenBank/DDBJ databases">
        <authorList>
            <consortium name="Pathogen Informatics"/>
            <person name="Doyle S."/>
        </authorList>
    </citation>
    <scope>NUCLEOTIDE SEQUENCE [LARGE SCALE GENOMIC DNA]</scope>
    <source>
        <strain evidence="6 8">NCTC11401</strain>
    </source>
</reference>
<evidence type="ECO:0000313" key="7">
    <source>
        <dbReference type="Proteomes" id="UP000186808"/>
    </source>
</evidence>
<dbReference type="InterPro" id="IPR036388">
    <property type="entry name" value="WH-like_DNA-bd_sf"/>
</dbReference>
<evidence type="ECO:0000256" key="2">
    <source>
        <dbReference type="ARBA" id="ARBA00023125"/>
    </source>
</evidence>
<protein>
    <submittedName>
        <fullName evidence="5 6">Carbon starvation induced regulator</fullName>
    </submittedName>
</protein>
<dbReference type="Pfam" id="PF07729">
    <property type="entry name" value="FCD"/>
    <property type="match status" value="1"/>
</dbReference>
<dbReference type="PANTHER" id="PTHR43537:SF20">
    <property type="entry name" value="HTH-TYPE TRANSCRIPTIONAL REPRESSOR GLAR"/>
    <property type="match status" value="1"/>
</dbReference>
<dbReference type="Pfam" id="PF00392">
    <property type="entry name" value="GntR"/>
    <property type="match status" value="1"/>
</dbReference>
<evidence type="ECO:0000313" key="8">
    <source>
        <dbReference type="Proteomes" id="UP000254374"/>
    </source>
</evidence>
<dbReference type="SMART" id="SM00895">
    <property type="entry name" value="FCD"/>
    <property type="match status" value="1"/>
</dbReference>
<proteinExistence type="predicted"/>
<keyword evidence="7" id="KW-1185">Reference proteome</keyword>